<dbReference type="HAMAP" id="MF_00003">
    <property type="entry name" value="RbfA"/>
    <property type="match status" value="1"/>
</dbReference>
<dbReference type="Proteomes" id="UP000552241">
    <property type="component" value="Unassembled WGS sequence"/>
</dbReference>
<dbReference type="NCBIfam" id="TIGR00082">
    <property type="entry name" value="rbfA"/>
    <property type="match status" value="1"/>
</dbReference>
<dbReference type="Pfam" id="PF02033">
    <property type="entry name" value="RBFA"/>
    <property type="match status" value="1"/>
</dbReference>
<sequence length="119" mass="13519">METNRQKKVATVFQEELSEIFRKEAKELFPGKLLTVTEVAVSPDLSVAKVYVSVFPTNEKEQIIQLVKEKAPYYRSLLAKTAAKTMRITPELLFYLDSSLDDIDKIDRALRGEGNNPVL</sequence>
<gene>
    <name evidence="2 3" type="primary">rbfA</name>
    <name evidence="3" type="ORF">HU137_01120</name>
</gene>
<comment type="subunit">
    <text evidence="2">Monomer. Binds 30S ribosomal subunits, but not 50S ribosomal subunits or 70S ribosomes.</text>
</comment>
<reference evidence="3 4" key="1">
    <citation type="submission" date="2020-07" db="EMBL/GenBank/DDBJ databases">
        <title>Moheibacter lacus sp. nov., a member of the family Flavobacteriaceae isolated from freshwater lake sediment.</title>
        <authorList>
            <person name="Liu Y."/>
        </authorList>
    </citation>
    <scope>NUCLEOTIDE SEQUENCE [LARGE SCALE GENOMIC DNA]</scope>
    <source>
        <strain evidence="3 4">BDHS18</strain>
    </source>
</reference>
<evidence type="ECO:0000313" key="3">
    <source>
        <dbReference type="EMBL" id="MBA5628365.1"/>
    </source>
</evidence>
<keyword evidence="1 2" id="KW-0690">Ribosome biogenesis</keyword>
<comment type="function">
    <text evidence="2">One of several proteins that assist in the late maturation steps of the functional core of the 30S ribosomal subunit. Associates with free 30S ribosomal subunits (but not with 30S subunits that are part of 70S ribosomes or polysomes). Required for efficient processing of 16S rRNA. May interact with the 5'-terminal helix region of 16S rRNA.</text>
</comment>
<dbReference type="InterPro" id="IPR015946">
    <property type="entry name" value="KH_dom-like_a/b"/>
</dbReference>
<name>A0A838ZNS6_9FLAO</name>
<dbReference type="RefSeq" id="WP_182041968.1">
    <property type="nucleotide sequence ID" value="NZ_JACDZE010000001.1"/>
</dbReference>
<proteinExistence type="inferred from homology"/>
<dbReference type="Gene3D" id="3.30.300.20">
    <property type="match status" value="1"/>
</dbReference>
<keyword evidence="2" id="KW-0963">Cytoplasm</keyword>
<comment type="similarity">
    <text evidence="2">Belongs to the RbfA family.</text>
</comment>
<evidence type="ECO:0000256" key="1">
    <source>
        <dbReference type="ARBA" id="ARBA00022517"/>
    </source>
</evidence>
<dbReference type="GO" id="GO:0030490">
    <property type="term" value="P:maturation of SSU-rRNA"/>
    <property type="evidence" value="ECO:0007669"/>
    <property type="project" value="UniProtKB-UniRule"/>
</dbReference>
<comment type="subcellular location">
    <subcellularLocation>
        <location evidence="2">Cytoplasm</location>
    </subcellularLocation>
</comment>
<protein>
    <recommendedName>
        <fullName evidence="2">Ribosome-binding factor A</fullName>
    </recommendedName>
</protein>
<accession>A0A838ZNS6</accession>
<dbReference type="PANTHER" id="PTHR33515">
    <property type="entry name" value="RIBOSOME-BINDING FACTOR A, CHLOROPLASTIC-RELATED"/>
    <property type="match status" value="1"/>
</dbReference>
<keyword evidence="4" id="KW-1185">Reference proteome</keyword>
<dbReference type="InterPro" id="IPR000238">
    <property type="entry name" value="RbfA"/>
</dbReference>
<evidence type="ECO:0000256" key="2">
    <source>
        <dbReference type="HAMAP-Rule" id="MF_00003"/>
    </source>
</evidence>
<dbReference type="AlphaFoldDB" id="A0A838ZNS6"/>
<dbReference type="InterPro" id="IPR023799">
    <property type="entry name" value="RbfA_dom_sf"/>
</dbReference>
<dbReference type="GO" id="GO:0043024">
    <property type="term" value="F:ribosomal small subunit binding"/>
    <property type="evidence" value="ECO:0007669"/>
    <property type="project" value="TreeGrafter"/>
</dbReference>
<organism evidence="3 4">
    <name type="scientific">Moheibacter lacus</name>
    <dbReference type="NCBI Taxonomy" id="2745851"/>
    <lineage>
        <taxon>Bacteria</taxon>
        <taxon>Pseudomonadati</taxon>
        <taxon>Bacteroidota</taxon>
        <taxon>Flavobacteriia</taxon>
        <taxon>Flavobacteriales</taxon>
        <taxon>Weeksellaceae</taxon>
        <taxon>Moheibacter</taxon>
    </lineage>
</organism>
<evidence type="ECO:0000313" key="4">
    <source>
        <dbReference type="Proteomes" id="UP000552241"/>
    </source>
</evidence>
<dbReference type="PANTHER" id="PTHR33515:SF1">
    <property type="entry name" value="RIBOSOME-BINDING FACTOR A, CHLOROPLASTIC-RELATED"/>
    <property type="match status" value="1"/>
</dbReference>
<dbReference type="SUPFAM" id="SSF89919">
    <property type="entry name" value="Ribosome-binding factor A, RbfA"/>
    <property type="match status" value="1"/>
</dbReference>
<dbReference type="EMBL" id="JACDZE010000001">
    <property type="protein sequence ID" value="MBA5628365.1"/>
    <property type="molecule type" value="Genomic_DNA"/>
</dbReference>
<comment type="caution">
    <text evidence="3">The sequence shown here is derived from an EMBL/GenBank/DDBJ whole genome shotgun (WGS) entry which is preliminary data.</text>
</comment>
<dbReference type="GO" id="GO:0005829">
    <property type="term" value="C:cytosol"/>
    <property type="evidence" value="ECO:0007669"/>
    <property type="project" value="TreeGrafter"/>
</dbReference>